<feature type="transmembrane region" description="Helical" evidence="4">
    <location>
        <begin position="275"/>
        <end position="295"/>
    </location>
</feature>
<accession>A0AB39UZS3</accession>
<protein>
    <submittedName>
        <fullName evidence="7">Transporter substrate-binding domain-containing protein</fullName>
    </submittedName>
</protein>
<dbReference type="SMART" id="SM00062">
    <property type="entry name" value="PBPb"/>
    <property type="match status" value="1"/>
</dbReference>
<dbReference type="InterPro" id="IPR036890">
    <property type="entry name" value="HATPase_C_sf"/>
</dbReference>
<comment type="similarity">
    <text evidence="1">Belongs to the bacterial solute-binding protein 3 family.</text>
</comment>
<dbReference type="EMBL" id="CP154858">
    <property type="protein sequence ID" value="XDT73867.1"/>
    <property type="molecule type" value="Genomic_DNA"/>
</dbReference>
<keyword evidence="4" id="KW-0812">Transmembrane</keyword>
<dbReference type="SUPFAM" id="SSF55785">
    <property type="entry name" value="PYP-like sensor domain (PAS domain)"/>
    <property type="match status" value="1"/>
</dbReference>
<dbReference type="Gene3D" id="3.40.190.10">
    <property type="entry name" value="Periplasmic binding protein-like II"/>
    <property type="match status" value="2"/>
</dbReference>
<feature type="domain" description="Solute-binding protein family 3/N-terminal" evidence="5">
    <location>
        <begin position="47"/>
        <end position="266"/>
    </location>
</feature>
<dbReference type="RefSeq" id="WP_369602845.1">
    <property type="nucleotide sequence ID" value="NZ_CP154858.1"/>
</dbReference>
<keyword evidence="4" id="KW-0472">Membrane</keyword>
<evidence type="ECO:0000256" key="2">
    <source>
        <dbReference type="ARBA" id="ARBA00022729"/>
    </source>
</evidence>
<evidence type="ECO:0000256" key="4">
    <source>
        <dbReference type="SAM" id="Phobius"/>
    </source>
</evidence>
<dbReference type="Gene3D" id="3.30.450.20">
    <property type="entry name" value="PAS domain"/>
    <property type="match status" value="1"/>
</dbReference>
<dbReference type="Gene3D" id="3.30.565.10">
    <property type="entry name" value="Histidine kinase-like ATPase, C-terminal domain"/>
    <property type="match status" value="1"/>
</dbReference>
<sequence>MITRLTHRTCMLVLVTLLIGLPAEGALRDRPDWLTVDEKAWLDRHPVIRVGPAPAFPPIEFFNERGEYSGIAADYLREISTLLDVQFDVRRFRDWQAVLDATRHGEVDMWAEAANTAPRRTYMRFTRPYIRMPSLIITRKNLPSLTPEAMSGMTVVAVAGYASTEAFQRRYPEIRVRTVPTVADALNQVSWGQADAAIVASGPAVYFMERLGITNLHVAGQSGYDWELSMAVRKDWPELASILEKALDHIPETTQSQIMQRWIRLDTSHARTERWIWMTLIATICTLVVAGILAWNRSLRNLVARHAAVLAEQRHARQKHLSQVNQLQSQLEAVFDISPQPLMVLAPDGSILRINEAGLRLFELTPADLQDFRKAAMLSSPKEDRQHLDQRWRETIAAGDGRFRWIIRAQLSMKDRKVEVHARPLPHHSPPAVLVALTDLTGQDERLNERAEEFRHLYAEASQAVNRLQEAVDSLRNALTQPDSWQDSTTLLAAQQSALQTLQRLVEDACTAGLFSCFPPDPARTMLNIRGLLEEELPELEHAAQRYGVQVSLLPVDPGLHVFADPRHLYQAVRYLFRVAGQLANPDSTISLSVQNLADHVTLAITYHGRPVPSAQSARALNPQLATLPGLSGYELYLARHYIQAQGGRLIIDSAGELSTVMYLRLPRCEDSETDEGGQA</sequence>
<reference evidence="7" key="1">
    <citation type="submission" date="2024-05" db="EMBL/GenBank/DDBJ databases">
        <title>Genome sequencing of novel strain.</title>
        <authorList>
            <person name="Ganbat D."/>
            <person name="Ganbat S."/>
            <person name="Lee S.-J."/>
        </authorList>
    </citation>
    <scope>NUCLEOTIDE SEQUENCE</scope>
    <source>
        <strain evidence="7">SMD15-11</strain>
    </source>
</reference>
<feature type="coiled-coil region" evidence="3">
    <location>
        <begin position="451"/>
        <end position="478"/>
    </location>
</feature>
<dbReference type="Pfam" id="PF00497">
    <property type="entry name" value="SBP_bac_3"/>
    <property type="match status" value="1"/>
</dbReference>
<dbReference type="SMART" id="SM00091">
    <property type="entry name" value="PAS"/>
    <property type="match status" value="1"/>
</dbReference>
<keyword evidence="4" id="KW-1133">Transmembrane helix</keyword>
<proteinExistence type="inferred from homology"/>
<gene>
    <name evidence="7" type="ORF">AAIA72_07825</name>
</gene>
<keyword evidence="2" id="KW-0732">Signal</keyword>
<dbReference type="InterPro" id="IPR000014">
    <property type="entry name" value="PAS"/>
</dbReference>
<dbReference type="SUPFAM" id="SSF55874">
    <property type="entry name" value="ATPase domain of HSP90 chaperone/DNA topoisomerase II/histidine kinase"/>
    <property type="match status" value="1"/>
</dbReference>
<evidence type="ECO:0000259" key="5">
    <source>
        <dbReference type="SMART" id="SM00062"/>
    </source>
</evidence>
<dbReference type="NCBIfam" id="TIGR00229">
    <property type="entry name" value="sensory_box"/>
    <property type="match status" value="1"/>
</dbReference>
<dbReference type="PANTHER" id="PTHR35936">
    <property type="entry name" value="MEMBRANE-BOUND LYTIC MUREIN TRANSGLYCOSYLASE F"/>
    <property type="match status" value="1"/>
</dbReference>
<name>A0AB39UZS3_9GAMM</name>
<dbReference type="Pfam" id="PF08448">
    <property type="entry name" value="PAS_4"/>
    <property type="match status" value="1"/>
</dbReference>
<keyword evidence="3" id="KW-0175">Coiled coil</keyword>
<dbReference type="AlphaFoldDB" id="A0AB39UZS3"/>
<evidence type="ECO:0000313" key="7">
    <source>
        <dbReference type="EMBL" id="XDT73867.1"/>
    </source>
</evidence>
<evidence type="ECO:0000256" key="3">
    <source>
        <dbReference type="SAM" id="Coils"/>
    </source>
</evidence>
<dbReference type="InterPro" id="IPR013656">
    <property type="entry name" value="PAS_4"/>
</dbReference>
<dbReference type="InterPro" id="IPR001638">
    <property type="entry name" value="Solute-binding_3/MltF_N"/>
</dbReference>
<organism evidence="7">
    <name type="scientific">Thermohahella caldifontis</name>
    <dbReference type="NCBI Taxonomy" id="3142973"/>
    <lineage>
        <taxon>Bacteria</taxon>
        <taxon>Pseudomonadati</taxon>
        <taxon>Pseudomonadota</taxon>
        <taxon>Gammaproteobacteria</taxon>
        <taxon>Oceanospirillales</taxon>
        <taxon>Hahellaceae</taxon>
        <taxon>Thermohahella</taxon>
    </lineage>
</organism>
<dbReference type="SUPFAM" id="SSF53850">
    <property type="entry name" value="Periplasmic binding protein-like II"/>
    <property type="match status" value="1"/>
</dbReference>
<dbReference type="KEGG" id="tcd:AAIA72_07825"/>
<dbReference type="CDD" id="cd00130">
    <property type="entry name" value="PAS"/>
    <property type="match status" value="1"/>
</dbReference>
<dbReference type="CDD" id="cd01007">
    <property type="entry name" value="PBP2_BvgS_HisK_like"/>
    <property type="match status" value="1"/>
</dbReference>
<dbReference type="InterPro" id="IPR035965">
    <property type="entry name" value="PAS-like_dom_sf"/>
</dbReference>
<feature type="domain" description="PAS" evidence="6">
    <location>
        <begin position="329"/>
        <end position="397"/>
    </location>
</feature>
<evidence type="ECO:0000256" key="1">
    <source>
        <dbReference type="ARBA" id="ARBA00010333"/>
    </source>
</evidence>
<evidence type="ECO:0000259" key="6">
    <source>
        <dbReference type="SMART" id="SM00091"/>
    </source>
</evidence>